<evidence type="ECO:0000313" key="3">
    <source>
        <dbReference type="EMBL" id="CUN97557.1"/>
    </source>
</evidence>
<evidence type="ECO:0000313" key="8">
    <source>
        <dbReference type="EMBL" id="RGU46424.1"/>
    </source>
</evidence>
<dbReference type="EMBL" id="CYZK01000005">
    <property type="protein sequence ID" value="CUN97557.1"/>
    <property type="molecule type" value="Genomic_DNA"/>
</dbReference>
<evidence type="ECO:0000256" key="1">
    <source>
        <dbReference type="SAM" id="Phobius"/>
    </source>
</evidence>
<dbReference type="EMBL" id="QSOV01000012">
    <property type="protein sequence ID" value="RGJ22220.1"/>
    <property type="molecule type" value="Genomic_DNA"/>
</dbReference>
<dbReference type="AlphaFoldDB" id="A0A174B9W9"/>
<dbReference type="Proteomes" id="UP000283360">
    <property type="component" value="Unassembled WGS sequence"/>
</dbReference>
<evidence type="ECO:0000313" key="2">
    <source>
        <dbReference type="EMBL" id="CUM98876.1"/>
    </source>
</evidence>
<keyword evidence="1" id="KW-0472">Membrane</keyword>
<sequence>MKWFDNTALTVVIIGAVNWLLIGIFRLDLIAWLFGNMSWLSRIVYTIVGLCGLYLISLFGRIGSMSES</sequence>
<dbReference type="PANTHER" id="PTHR37304:SF1">
    <property type="entry name" value="MEMBRANE PROTEIN"/>
    <property type="match status" value="1"/>
</dbReference>
<reference evidence="5 18" key="3">
    <citation type="submission" date="2020-04" db="EMBL/GenBank/DDBJ databases">
        <authorList>
            <person name="Pieper L."/>
        </authorList>
    </citation>
    <scope>NUCLEOTIDE SEQUENCE [LARGE SCALE GENOMIC DNA]</scope>
    <source>
        <strain evidence="5 18">F22</strain>
    </source>
</reference>
<evidence type="ECO:0000313" key="18">
    <source>
        <dbReference type="Proteomes" id="UP000554488"/>
    </source>
</evidence>
<dbReference type="Proteomes" id="UP000554488">
    <property type="component" value="Unassembled WGS sequence"/>
</dbReference>
<evidence type="ECO:0000313" key="9">
    <source>
        <dbReference type="EMBL" id="RHF85721.1"/>
    </source>
</evidence>
<dbReference type="Proteomes" id="UP000260655">
    <property type="component" value="Unassembled WGS sequence"/>
</dbReference>
<protein>
    <submittedName>
        <fullName evidence="4">DUF378 domain-containing protein</fullName>
    </submittedName>
    <submittedName>
        <fullName evidence="3">Domain of uncharacterized function (DUF378)</fullName>
    </submittedName>
</protein>
<feature type="transmembrane region" description="Helical" evidence="1">
    <location>
        <begin position="7"/>
        <end position="27"/>
    </location>
</feature>
<dbReference type="EMBL" id="BSCI01000011">
    <property type="protein sequence ID" value="GLG87451.1"/>
    <property type="molecule type" value="Genomic_DNA"/>
</dbReference>
<dbReference type="Proteomes" id="UP000284579">
    <property type="component" value="Unassembled WGS sequence"/>
</dbReference>
<dbReference type="EMBL" id="QRHO01000001">
    <property type="protein sequence ID" value="RHF85721.1"/>
    <property type="molecule type" value="Genomic_DNA"/>
</dbReference>
<reference evidence="11 12" key="1">
    <citation type="submission" date="2015-09" db="EMBL/GenBank/DDBJ databases">
        <authorList>
            <consortium name="Pathogen Informatics"/>
        </authorList>
    </citation>
    <scope>NUCLEOTIDE SEQUENCE [LARGE SCALE GENOMIC DNA]</scope>
    <source>
        <strain evidence="3 11">2789STDY5834866</strain>
        <strain evidence="2 12">2789STDY5834962</strain>
    </source>
</reference>
<reference evidence="4" key="5">
    <citation type="submission" date="2022-09" db="EMBL/GenBank/DDBJ databases">
        <title>Draft genome sequence of Coprococcus comes strain 31264.</title>
        <authorList>
            <person name="Atsushi H."/>
            <person name="Moriya O."/>
            <person name="Mitsuo S."/>
        </authorList>
    </citation>
    <scope>NUCLEOTIDE SEQUENCE</scope>
    <source>
        <strain evidence="4">JCM 31264</strain>
    </source>
</reference>
<proteinExistence type="predicted"/>
<evidence type="ECO:0000313" key="4">
    <source>
        <dbReference type="EMBL" id="GLG87451.1"/>
    </source>
</evidence>
<dbReference type="Proteomes" id="UP000286595">
    <property type="component" value="Unassembled WGS sequence"/>
</dbReference>
<dbReference type="EMBL" id="QRXY01000005">
    <property type="protein sequence ID" value="RGU46424.1"/>
    <property type="molecule type" value="Genomic_DNA"/>
</dbReference>
<dbReference type="InterPro" id="IPR007211">
    <property type="entry name" value="DUF378"/>
</dbReference>
<dbReference type="Proteomes" id="UP001145109">
    <property type="component" value="Unassembled WGS sequence"/>
</dbReference>
<evidence type="ECO:0000313" key="6">
    <source>
        <dbReference type="EMBL" id="RGJ22220.1"/>
    </source>
</evidence>
<dbReference type="GeneID" id="92824885"/>
<dbReference type="EMBL" id="QRXJ01000006">
    <property type="protein sequence ID" value="RGT90973.1"/>
    <property type="molecule type" value="Genomic_DNA"/>
</dbReference>
<dbReference type="STRING" id="410072.ERS852525_02814"/>
<dbReference type="EMBL" id="JABWDC010000037">
    <property type="protein sequence ID" value="NUN86957.1"/>
    <property type="molecule type" value="Genomic_DNA"/>
</dbReference>
<reference evidence="13 14" key="2">
    <citation type="submission" date="2018-08" db="EMBL/GenBank/DDBJ databases">
        <title>A genome reference for cultivated species of the human gut microbiota.</title>
        <authorList>
            <person name="Zou Y."/>
            <person name="Xue W."/>
            <person name="Luo G."/>
        </authorList>
    </citation>
    <scope>NUCLEOTIDE SEQUENCE [LARGE SCALE GENOMIC DNA]</scope>
    <source>
        <strain evidence="8 16">AF16-31</strain>
        <strain evidence="7 14">AF18-12LB</strain>
        <strain evidence="10 17">AM22-12LB</strain>
        <strain evidence="9 15">AM23-3</strain>
        <strain evidence="6 13">TM07-19</strain>
    </source>
</reference>
<dbReference type="Proteomes" id="UP000285693">
    <property type="component" value="Unassembled WGS sequence"/>
</dbReference>
<dbReference type="Pfam" id="PF04070">
    <property type="entry name" value="DUF378"/>
    <property type="match status" value="1"/>
</dbReference>
<evidence type="ECO:0000313" key="12">
    <source>
        <dbReference type="Proteomes" id="UP000095727"/>
    </source>
</evidence>
<evidence type="ECO:0000313" key="14">
    <source>
        <dbReference type="Proteomes" id="UP000283360"/>
    </source>
</evidence>
<evidence type="ECO:0000313" key="11">
    <source>
        <dbReference type="Proteomes" id="UP000095362"/>
    </source>
</evidence>
<keyword evidence="14" id="KW-1185">Reference proteome</keyword>
<dbReference type="PANTHER" id="PTHR37304">
    <property type="entry name" value="MEMBRANE PROTEIN-RELATED"/>
    <property type="match status" value="1"/>
</dbReference>
<dbReference type="Proteomes" id="UP000095362">
    <property type="component" value="Unassembled WGS sequence"/>
</dbReference>
<dbReference type="EMBL" id="CYXR01000013">
    <property type="protein sequence ID" value="CUM98876.1"/>
    <property type="molecule type" value="Genomic_DNA"/>
</dbReference>
<keyword evidence="1" id="KW-0812">Transmembrane</keyword>
<evidence type="ECO:0000313" key="5">
    <source>
        <dbReference type="EMBL" id="NUN86957.1"/>
    </source>
</evidence>
<evidence type="ECO:0000313" key="16">
    <source>
        <dbReference type="Proteomes" id="UP000285693"/>
    </source>
</evidence>
<keyword evidence="1" id="KW-1133">Transmembrane helix</keyword>
<reference evidence="4" key="6">
    <citation type="submission" date="2022-11" db="EMBL/GenBank/DDBJ databases">
        <title>Draft genome sequence of Coprococcus comes strain 31264.</title>
        <authorList>
            <person name="Hisatomi A."/>
            <person name="Ohkuma M."/>
            <person name="Sakamoto M."/>
        </authorList>
    </citation>
    <scope>NUCLEOTIDE SEQUENCE</scope>
    <source>
        <strain evidence="4">JCM 31264</strain>
    </source>
</reference>
<dbReference type="EMBL" id="QRIM01000007">
    <property type="protein sequence ID" value="RHG60577.1"/>
    <property type="molecule type" value="Genomic_DNA"/>
</dbReference>
<dbReference type="PaxDb" id="410072-ERS852525_02814"/>
<evidence type="ECO:0000313" key="15">
    <source>
        <dbReference type="Proteomes" id="UP000284579"/>
    </source>
</evidence>
<name>A0A174B9W9_9FIRM</name>
<gene>
    <name evidence="4" type="ORF">comes_19970</name>
    <name evidence="10" type="ORF">DW252_07685</name>
    <name evidence="9" type="ORF">DW656_00110</name>
    <name evidence="8" type="ORF">DWW65_05265</name>
    <name evidence="7" type="ORF">DWX03_06050</name>
    <name evidence="6" type="ORF">DXD67_11085</name>
    <name evidence="3" type="ORF">ERS852481_01158</name>
    <name evidence="2" type="ORF">ERS852574_01996</name>
    <name evidence="5" type="ORF">HUU93_10165</name>
</gene>
<organism evidence="3 11">
    <name type="scientific">Coprococcus comes</name>
    <dbReference type="NCBI Taxonomy" id="410072"/>
    <lineage>
        <taxon>Bacteria</taxon>
        <taxon>Bacillati</taxon>
        <taxon>Bacillota</taxon>
        <taxon>Clostridia</taxon>
        <taxon>Lachnospirales</taxon>
        <taxon>Lachnospiraceae</taxon>
        <taxon>Coprococcus</taxon>
    </lineage>
</organism>
<feature type="transmembrane region" description="Helical" evidence="1">
    <location>
        <begin position="39"/>
        <end position="59"/>
    </location>
</feature>
<evidence type="ECO:0000313" key="17">
    <source>
        <dbReference type="Proteomes" id="UP000286595"/>
    </source>
</evidence>
<accession>A0A174B9W9</accession>
<evidence type="ECO:0000313" key="10">
    <source>
        <dbReference type="EMBL" id="RHG60577.1"/>
    </source>
</evidence>
<dbReference type="RefSeq" id="WP_022221010.1">
    <property type="nucleotide sequence ID" value="NZ_BSCI01000011.1"/>
</dbReference>
<reference evidence="5 18" key="4">
    <citation type="submission" date="2020-07" db="EMBL/GenBank/DDBJ databases">
        <title>Bacterial metabolism rescues the inhibition of intestinal drug absorption by food and drug additives.</title>
        <authorList>
            <person name="Zou L."/>
            <person name="Spanogiannopoulos P."/>
            <person name="Chien H.-C."/>
            <person name="Pieper L.M."/>
            <person name="Cai W."/>
            <person name="Khuri N."/>
            <person name="Pottel J."/>
            <person name="Vora B."/>
            <person name="Ni Z."/>
            <person name="Tsakalozou E."/>
            <person name="Zhang W."/>
            <person name="Shoichet B.K."/>
            <person name="Giacomini K.M."/>
            <person name="Turnbaugh P.J."/>
        </authorList>
    </citation>
    <scope>NUCLEOTIDE SEQUENCE [LARGE SCALE GENOMIC DNA]</scope>
    <source>
        <strain evidence="5 18">F22</strain>
    </source>
</reference>
<dbReference type="OrthoDB" id="9812136at2"/>
<dbReference type="Proteomes" id="UP000095727">
    <property type="component" value="Unassembled WGS sequence"/>
</dbReference>
<evidence type="ECO:0000313" key="13">
    <source>
        <dbReference type="Proteomes" id="UP000260655"/>
    </source>
</evidence>
<evidence type="ECO:0000313" key="7">
    <source>
        <dbReference type="EMBL" id="RGT90973.1"/>
    </source>
</evidence>